<proteinExistence type="predicted"/>
<dbReference type="GO" id="GO:0032259">
    <property type="term" value="P:methylation"/>
    <property type="evidence" value="ECO:0007669"/>
    <property type="project" value="UniProtKB-KW"/>
</dbReference>
<name>A0ABZ3F4D8_9HELI</name>
<accession>A0ABZ3F4D8</accession>
<keyword evidence="2" id="KW-0489">Methyltransferase</keyword>
<evidence type="ECO:0000259" key="1">
    <source>
        <dbReference type="Pfam" id="PF08241"/>
    </source>
</evidence>
<dbReference type="SUPFAM" id="SSF53335">
    <property type="entry name" value="S-adenosyl-L-methionine-dependent methyltransferases"/>
    <property type="match status" value="1"/>
</dbReference>
<dbReference type="EMBL" id="CP145316">
    <property type="protein sequence ID" value="XAM18028.1"/>
    <property type="molecule type" value="Genomic_DNA"/>
</dbReference>
<dbReference type="CDD" id="cd02440">
    <property type="entry name" value="AdoMet_MTases"/>
    <property type="match status" value="1"/>
</dbReference>
<gene>
    <name evidence="2" type="ORF">V3I05_10140</name>
</gene>
<sequence>MKDMKVTQWNESYARGENAIFYPHEEVVRFLNRFIRKRIDSHRFSDVIYRGDFYRSGIGITQGDKLIEAVGGGDNALYPIKALDFGCGIGRQSMLMSEFGIETCGIDISEYAISQAKHLAQNANLDIDFRVYDGEHIPFKHNTFDFTISYGVLDSLPFDLAQNLVSQIAYVSKTYFFCSLIGEDSTSGFSNIQESTFTDEIEVQESHEKGTIQSFFDYPKIQRLFKKSTFEIIWGEKKSSVNLIDGSIQSRYYIVCKKAEYEQ</sequence>
<dbReference type="InterPro" id="IPR013216">
    <property type="entry name" value="Methyltransf_11"/>
</dbReference>
<reference evidence="2 3" key="1">
    <citation type="submission" date="2024-02" db="EMBL/GenBank/DDBJ databases">
        <title>Genome and pathogenicity analysis of Helicobacter mastomyrinus isolated from mice.</title>
        <authorList>
            <person name="Zhu L."/>
        </authorList>
    </citation>
    <scope>NUCLEOTIDE SEQUENCE [LARGE SCALE GENOMIC DNA]</scope>
    <source>
        <strain evidence="2 3">Hm-17</strain>
    </source>
</reference>
<dbReference type="Gene3D" id="3.40.50.150">
    <property type="entry name" value="Vaccinia Virus protein VP39"/>
    <property type="match status" value="1"/>
</dbReference>
<keyword evidence="3" id="KW-1185">Reference proteome</keyword>
<keyword evidence="2" id="KW-0808">Transferase</keyword>
<evidence type="ECO:0000313" key="2">
    <source>
        <dbReference type="EMBL" id="XAM18028.1"/>
    </source>
</evidence>
<dbReference type="GO" id="GO:0008168">
    <property type="term" value="F:methyltransferase activity"/>
    <property type="evidence" value="ECO:0007669"/>
    <property type="project" value="UniProtKB-KW"/>
</dbReference>
<dbReference type="InterPro" id="IPR029063">
    <property type="entry name" value="SAM-dependent_MTases_sf"/>
</dbReference>
<evidence type="ECO:0000313" key="3">
    <source>
        <dbReference type="Proteomes" id="UP001434737"/>
    </source>
</evidence>
<dbReference type="RefSeq" id="WP_343353537.1">
    <property type="nucleotide sequence ID" value="NZ_CP145316.1"/>
</dbReference>
<dbReference type="Pfam" id="PF08241">
    <property type="entry name" value="Methyltransf_11"/>
    <property type="match status" value="1"/>
</dbReference>
<dbReference type="Proteomes" id="UP001434737">
    <property type="component" value="Chromosome"/>
</dbReference>
<feature type="domain" description="Methyltransferase type 11" evidence="1">
    <location>
        <begin position="83"/>
        <end position="160"/>
    </location>
</feature>
<dbReference type="EC" id="2.1.-.-" evidence="2"/>
<protein>
    <submittedName>
        <fullName evidence="2">Class I SAM-dependent methyltransferase</fullName>
        <ecNumber evidence="2">2.1.-.-</ecNumber>
    </submittedName>
</protein>
<organism evidence="2 3">
    <name type="scientific">Helicobacter mastomyrinus</name>
    <dbReference type="NCBI Taxonomy" id="287948"/>
    <lineage>
        <taxon>Bacteria</taxon>
        <taxon>Pseudomonadati</taxon>
        <taxon>Campylobacterota</taxon>
        <taxon>Epsilonproteobacteria</taxon>
        <taxon>Campylobacterales</taxon>
        <taxon>Helicobacteraceae</taxon>
        <taxon>Helicobacter</taxon>
    </lineage>
</organism>